<dbReference type="Pfam" id="PF09382">
    <property type="entry name" value="RQC"/>
    <property type="match status" value="1"/>
</dbReference>
<dbReference type="GO" id="GO:0007131">
    <property type="term" value="P:reciprocal meiotic recombination"/>
    <property type="evidence" value="ECO:0007669"/>
    <property type="project" value="UniProtKB-ARBA"/>
</dbReference>
<evidence type="ECO:0000256" key="14">
    <source>
        <dbReference type="ARBA" id="ARBA00023235"/>
    </source>
</evidence>
<keyword evidence="15" id="KW-0539">Nucleus</keyword>
<protein>
    <recommendedName>
        <fullName evidence="20">RecQ-like DNA helicase BLM</fullName>
        <ecNumber evidence="17">5.6.2.4</ecNumber>
    </recommendedName>
    <alternativeName>
        <fullName evidence="21">Bloom syndrome protein homolog</fullName>
    </alternativeName>
    <alternativeName>
        <fullName evidence="18">DNA 3'-5' helicase BLM</fullName>
    </alternativeName>
    <alternativeName>
        <fullName evidence="22">RecQ helicase homolog</fullName>
    </alternativeName>
</protein>
<dbReference type="PROSITE" id="PS51194">
    <property type="entry name" value="HELICASE_CTER"/>
    <property type="match status" value="1"/>
</dbReference>
<dbReference type="SMART" id="SM00490">
    <property type="entry name" value="HELICc"/>
    <property type="match status" value="1"/>
</dbReference>
<feature type="domain" description="Helicase C-terminal" evidence="27">
    <location>
        <begin position="600"/>
        <end position="749"/>
    </location>
</feature>
<dbReference type="Gene3D" id="1.10.150.80">
    <property type="entry name" value="HRDC domain"/>
    <property type="match status" value="1"/>
</dbReference>
<name>A0A9X6NCU9_HYPEX</name>
<feature type="compositionally biased region" description="Acidic residues" evidence="24">
    <location>
        <begin position="1099"/>
        <end position="1109"/>
    </location>
</feature>
<keyword evidence="5" id="KW-0479">Metal-binding</keyword>
<keyword evidence="11" id="KW-0067">ATP-binding</keyword>
<keyword evidence="12" id="KW-0238">DNA-binding</keyword>
<proteinExistence type="inferred from homology"/>
<evidence type="ECO:0000256" key="5">
    <source>
        <dbReference type="ARBA" id="ARBA00022723"/>
    </source>
</evidence>
<dbReference type="InterPro" id="IPR032284">
    <property type="entry name" value="RecQ_Zn-bd"/>
</dbReference>
<dbReference type="Pfam" id="PF00271">
    <property type="entry name" value="Helicase_C"/>
    <property type="match status" value="1"/>
</dbReference>
<dbReference type="AlphaFoldDB" id="A0A9X6NCU9"/>
<keyword evidence="23" id="KW-0175">Coiled coil</keyword>
<keyword evidence="7" id="KW-0227">DNA damage</keyword>
<dbReference type="PANTHER" id="PTHR13710:SF153">
    <property type="entry name" value="RECQ-LIKE DNA HELICASE BLM"/>
    <property type="match status" value="1"/>
</dbReference>
<dbReference type="InterPro" id="IPR027417">
    <property type="entry name" value="P-loop_NTPase"/>
</dbReference>
<dbReference type="SUPFAM" id="SSF46785">
    <property type="entry name" value="Winged helix' DNA-binding domain"/>
    <property type="match status" value="1"/>
</dbReference>
<dbReference type="PROSITE" id="PS50967">
    <property type="entry name" value="HRDC"/>
    <property type="match status" value="1"/>
</dbReference>
<evidence type="ECO:0000259" key="27">
    <source>
        <dbReference type="PROSITE" id="PS51194"/>
    </source>
</evidence>
<evidence type="ECO:0000256" key="17">
    <source>
        <dbReference type="ARBA" id="ARBA00034808"/>
    </source>
</evidence>
<dbReference type="GO" id="GO:0005524">
    <property type="term" value="F:ATP binding"/>
    <property type="evidence" value="ECO:0007669"/>
    <property type="project" value="UniProtKB-KW"/>
</dbReference>
<keyword evidence="10" id="KW-0862">Zinc</keyword>
<dbReference type="Pfam" id="PF16124">
    <property type="entry name" value="RecQ_Zn_bind"/>
    <property type="match status" value="1"/>
</dbReference>
<dbReference type="FunFam" id="3.40.50.300:FF:000340">
    <property type="entry name" value="Bloom syndrome, RecQ helicase"/>
    <property type="match status" value="1"/>
</dbReference>
<dbReference type="GO" id="GO:0005737">
    <property type="term" value="C:cytoplasm"/>
    <property type="evidence" value="ECO:0007669"/>
    <property type="project" value="TreeGrafter"/>
</dbReference>
<evidence type="ECO:0000256" key="4">
    <source>
        <dbReference type="ARBA" id="ARBA00022705"/>
    </source>
</evidence>
<dbReference type="NCBIfam" id="TIGR00614">
    <property type="entry name" value="recQ_fam"/>
    <property type="match status" value="1"/>
</dbReference>
<feature type="region of interest" description="Disordered" evidence="24">
    <location>
        <begin position="262"/>
        <end position="292"/>
    </location>
</feature>
<dbReference type="Proteomes" id="UP000192578">
    <property type="component" value="Unassembled WGS sequence"/>
</dbReference>
<dbReference type="InterPro" id="IPR036388">
    <property type="entry name" value="WH-like_DNA-bd_sf"/>
</dbReference>
<dbReference type="GO" id="GO:0016787">
    <property type="term" value="F:hydrolase activity"/>
    <property type="evidence" value="ECO:0007669"/>
    <property type="project" value="UniProtKB-KW"/>
</dbReference>
<dbReference type="InterPro" id="IPR002464">
    <property type="entry name" value="DNA/RNA_helicase_DEAH_CS"/>
</dbReference>
<evidence type="ECO:0000256" key="7">
    <source>
        <dbReference type="ARBA" id="ARBA00022763"/>
    </source>
</evidence>
<dbReference type="InterPro" id="IPR004589">
    <property type="entry name" value="DNA_helicase_ATP-dep_RecQ"/>
</dbReference>
<comment type="catalytic activity">
    <reaction evidence="16">
        <text>Couples ATP hydrolysis with the unwinding of duplex DNA by translocating in the 3'-5' direction.</text>
        <dbReference type="EC" id="5.6.2.4"/>
    </reaction>
</comment>
<evidence type="ECO:0000313" key="28">
    <source>
        <dbReference type="EMBL" id="OWA51595.1"/>
    </source>
</evidence>
<dbReference type="Gene3D" id="3.40.50.300">
    <property type="entry name" value="P-loop containing nucleotide triphosphate hydrolases"/>
    <property type="match status" value="2"/>
</dbReference>
<evidence type="ECO:0000256" key="19">
    <source>
        <dbReference type="ARBA" id="ARBA00049360"/>
    </source>
</evidence>
<dbReference type="GO" id="GO:0046872">
    <property type="term" value="F:metal ion binding"/>
    <property type="evidence" value="ECO:0007669"/>
    <property type="project" value="UniProtKB-KW"/>
</dbReference>
<feature type="compositionally biased region" description="Polar residues" evidence="24">
    <location>
        <begin position="343"/>
        <end position="353"/>
    </location>
</feature>
<dbReference type="InterPro" id="IPR011545">
    <property type="entry name" value="DEAD/DEAH_box_helicase_dom"/>
</dbReference>
<feature type="domain" description="HRDC" evidence="25">
    <location>
        <begin position="936"/>
        <end position="1016"/>
    </location>
</feature>
<evidence type="ECO:0000256" key="16">
    <source>
        <dbReference type="ARBA" id="ARBA00034617"/>
    </source>
</evidence>
<dbReference type="InterPro" id="IPR001650">
    <property type="entry name" value="Helicase_C-like"/>
</dbReference>
<evidence type="ECO:0000256" key="11">
    <source>
        <dbReference type="ARBA" id="ARBA00022840"/>
    </source>
</evidence>
<evidence type="ECO:0000256" key="10">
    <source>
        <dbReference type="ARBA" id="ARBA00022833"/>
    </source>
</evidence>
<feature type="domain" description="Helicase ATP-binding" evidence="26">
    <location>
        <begin position="403"/>
        <end position="578"/>
    </location>
</feature>
<dbReference type="GO" id="GO:0006260">
    <property type="term" value="P:DNA replication"/>
    <property type="evidence" value="ECO:0007669"/>
    <property type="project" value="UniProtKB-KW"/>
</dbReference>
<accession>A0A9X6NCU9</accession>
<dbReference type="GO" id="GO:0005634">
    <property type="term" value="C:nucleus"/>
    <property type="evidence" value="ECO:0007669"/>
    <property type="project" value="UniProtKB-SubCell"/>
</dbReference>
<comment type="subcellular location">
    <subcellularLocation>
        <location evidence="2">Nucleus</location>
    </subcellularLocation>
</comment>
<evidence type="ECO:0000256" key="8">
    <source>
        <dbReference type="ARBA" id="ARBA00022801"/>
    </source>
</evidence>
<dbReference type="FunFam" id="3.40.50.300:FF:000537">
    <property type="entry name" value="Bloom syndrome RecQ-like helicase"/>
    <property type="match status" value="1"/>
</dbReference>
<evidence type="ECO:0000256" key="6">
    <source>
        <dbReference type="ARBA" id="ARBA00022741"/>
    </source>
</evidence>
<reference evidence="29" key="1">
    <citation type="submission" date="2017-01" db="EMBL/GenBank/DDBJ databases">
        <title>Comparative genomics of anhydrobiosis in the tardigrade Hypsibius dujardini.</title>
        <authorList>
            <person name="Yoshida Y."/>
            <person name="Koutsovoulos G."/>
            <person name="Laetsch D."/>
            <person name="Stevens L."/>
            <person name="Kumar S."/>
            <person name="Horikawa D."/>
            <person name="Ishino K."/>
            <person name="Komine S."/>
            <person name="Tomita M."/>
            <person name="Blaxter M."/>
            <person name="Arakawa K."/>
        </authorList>
    </citation>
    <scope>NUCLEOTIDE SEQUENCE [LARGE SCALE GENOMIC DNA]</scope>
    <source>
        <strain evidence="29">Z151</strain>
    </source>
</reference>
<keyword evidence="13" id="KW-0234">DNA repair</keyword>
<evidence type="ECO:0000256" key="22">
    <source>
        <dbReference type="ARBA" id="ARBA00076271"/>
    </source>
</evidence>
<evidence type="ECO:0000256" key="2">
    <source>
        <dbReference type="ARBA" id="ARBA00004123"/>
    </source>
</evidence>
<keyword evidence="8" id="KW-0378">Hydrolase</keyword>
<feature type="compositionally biased region" description="Low complexity" evidence="24">
    <location>
        <begin position="319"/>
        <end position="334"/>
    </location>
</feature>
<evidence type="ECO:0000313" key="29">
    <source>
        <dbReference type="Proteomes" id="UP000192578"/>
    </source>
</evidence>
<dbReference type="GO" id="GO:0043138">
    <property type="term" value="F:3'-5' DNA helicase activity"/>
    <property type="evidence" value="ECO:0007669"/>
    <property type="project" value="UniProtKB-EC"/>
</dbReference>
<evidence type="ECO:0000256" key="12">
    <source>
        <dbReference type="ARBA" id="ARBA00023125"/>
    </source>
</evidence>
<dbReference type="SUPFAM" id="SSF52540">
    <property type="entry name" value="P-loop containing nucleoside triphosphate hydrolases"/>
    <property type="match status" value="1"/>
</dbReference>
<feature type="compositionally biased region" description="Low complexity" evidence="24">
    <location>
        <begin position="1040"/>
        <end position="1063"/>
    </location>
</feature>
<comment type="similarity">
    <text evidence="3">Belongs to the helicase family. RecQ subfamily.</text>
</comment>
<dbReference type="PROSITE" id="PS51192">
    <property type="entry name" value="HELICASE_ATP_BIND_1"/>
    <property type="match status" value="1"/>
</dbReference>
<feature type="compositionally biased region" description="Polar residues" evidence="24">
    <location>
        <begin position="1232"/>
        <end position="1248"/>
    </location>
</feature>
<keyword evidence="29" id="KW-1185">Reference proteome</keyword>
<feature type="region of interest" description="Disordered" evidence="24">
    <location>
        <begin position="319"/>
        <end position="366"/>
    </location>
</feature>
<evidence type="ECO:0000259" key="26">
    <source>
        <dbReference type="PROSITE" id="PS51192"/>
    </source>
</evidence>
<dbReference type="EC" id="5.6.2.4" evidence="17"/>
<feature type="region of interest" description="Disordered" evidence="24">
    <location>
        <begin position="157"/>
        <end position="182"/>
    </location>
</feature>
<evidence type="ECO:0000256" key="3">
    <source>
        <dbReference type="ARBA" id="ARBA00005446"/>
    </source>
</evidence>
<comment type="caution">
    <text evidence="28">The sequence shown here is derived from an EMBL/GenBank/DDBJ whole genome shotgun (WGS) entry which is preliminary data.</text>
</comment>
<feature type="coiled-coil region" evidence="23">
    <location>
        <begin position="44"/>
        <end position="71"/>
    </location>
</feature>
<evidence type="ECO:0000256" key="20">
    <source>
        <dbReference type="ARBA" id="ARBA00073450"/>
    </source>
</evidence>
<dbReference type="InterPro" id="IPR044876">
    <property type="entry name" value="HRDC_dom_sf"/>
</dbReference>
<dbReference type="PANTHER" id="PTHR13710">
    <property type="entry name" value="DNA HELICASE RECQ FAMILY MEMBER"/>
    <property type="match status" value="1"/>
</dbReference>
<dbReference type="SMART" id="SM00487">
    <property type="entry name" value="DEXDc"/>
    <property type="match status" value="1"/>
</dbReference>
<evidence type="ECO:0000256" key="1">
    <source>
        <dbReference type="ARBA" id="ARBA00001947"/>
    </source>
</evidence>
<dbReference type="SUPFAM" id="SSF47819">
    <property type="entry name" value="HRDC-like"/>
    <property type="match status" value="1"/>
</dbReference>
<evidence type="ECO:0000256" key="9">
    <source>
        <dbReference type="ARBA" id="ARBA00022806"/>
    </source>
</evidence>
<keyword evidence="4" id="KW-0235">DNA replication</keyword>
<dbReference type="InterPro" id="IPR036390">
    <property type="entry name" value="WH_DNA-bd_sf"/>
</dbReference>
<keyword evidence="14" id="KW-0413">Isomerase</keyword>
<dbReference type="GO" id="GO:0003677">
    <property type="term" value="F:DNA binding"/>
    <property type="evidence" value="ECO:0007669"/>
    <property type="project" value="UniProtKB-KW"/>
</dbReference>
<dbReference type="Pfam" id="PF00270">
    <property type="entry name" value="DEAD"/>
    <property type="match status" value="1"/>
</dbReference>
<keyword evidence="6" id="KW-0547">Nucleotide-binding</keyword>
<evidence type="ECO:0000256" key="13">
    <source>
        <dbReference type="ARBA" id="ARBA00023204"/>
    </source>
</evidence>
<evidence type="ECO:0000256" key="24">
    <source>
        <dbReference type="SAM" id="MobiDB-lite"/>
    </source>
</evidence>
<dbReference type="InterPro" id="IPR002121">
    <property type="entry name" value="HRDC_dom"/>
</dbReference>
<dbReference type="PROSITE" id="PS00690">
    <property type="entry name" value="DEAH_ATP_HELICASE"/>
    <property type="match status" value="1"/>
</dbReference>
<evidence type="ECO:0000259" key="25">
    <source>
        <dbReference type="PROSITE" id="PS50967"/>
    </source>
</evidence>
<organism evidence="28 29">
    <name type="scientific">Hypsibius exemplaris</name>
    <name type="common">Freshwater tardigrade</name>
    <dbReference type="NCBI Taxonomy" id="2072580"/>
    <lineage>
        <taxon>Eukaryota</taxon>
        <taxon>Metazoa</taxon>
        <taxon>Ecdysozoa</taxon>
        <taxon>Tardigrada</taxon>
        <taxon>Eutardigrada</taxon>
        <taxon>Parachela</taxon>
        <taxon>Hypsibioidea</taxon>
        <taxon>Hypsibiidae</taxon>
        <taxon>Hypsibius</taxon>
    </lineage>
</organism>
<evidence type="ECO:0000256" key="21">
    <source>
        <dbReference type="ARBA" id="ARBA00076065"/>
    </source>
</evidence>
<keyword evidence="9" id="KW-0347">Helicase</keyword>
<comment type="catalytic activity">
    <reaction evidence="19">
        <text>ATP + H2O = ADP + phosphate + H(+)</text>
        <dbReference type="Rhea" id="RHEA:13065"/>
        <dbReference type="ChEBI" id="CHEBI:15377"/>
        <dbReference type="ChEBI" id="CHEBI:15378"/>
        <dbReference type="ChEBI" id="CHEBI:30616"/>
        <dbReference type="ChEBI" id="CHEBI:43474"/>
        <dbReference type="ChEBI" id="CHEBI:456216"/>
    </reaction>
</comment>
<feature type="compositionally biased region" description="Low complexity" evidence="24">
    <location>
        <begin position="1179"/>
        <end position="1205"/>
    </location>
</feature>
<dbReference type="GO" id="GO:0009378">
    <property type="term" value="F:four-way junction helicase activity"/>
    <property type="evidence" value="ECO:0007669"/>
    <property type="project" value="TreeGrafter"/>
</dbReference>
<feature type="compositionally biased region" description="Gly residues" evidence="24">
    <location>
        <begin position="1260"/>
        <end position="1270"/>
    </location>
</feature>
<sequence length="1277" mass="139666">MEAYKATGGSPGGNSCGSCQDLNQRLHGLQKRQSTHEGICRREFDQLNCKLDRLNELVQRLLETNEQLRRKGLVAGEVFGVASVASSEVSKVQPSPTDSAFCTPVKDQASQILKERNELDGVPIAGLSICSASKASEKSHASSPAFGFGADIVDEDECESPSAGAPGDWHNDDAWNANQKDNPDGDAWNADVDGWNDDDHVFPDDDNYLDHLDQNVESDMTDFDSPAPVPRQGASINFSTQPLENFTFKAPAARLEKPQPVPFQLSPISRPPASTTMTVQSPAPSPRLPARPIHPVSPLLQSTLSFQTKPPISVVTLDSSPTVASTASSSSSVSLLRKPPPASTSVSSLPASQHHSKFKGNCQDDGSTGRWDGHVFPHSPELQRVFKDTFGLRTFRTNQLQAINCAMMSEDCFVLMPTGGGKSLCYQLPALVGSGVTVVISPLRSLIQDQVQHLTVKRIKASALSGDTSAEEQNEIYRNIESDEPTIRLLYVTPEKISKSGRLQSCFQRMYDNGKLGRFVIDEAHCVSQWGHDFRPDYKQLCSLRKTYRDVPMMALTATANPRVRLDILTQLGMRQPKWFVQSFNRPNLKYELRPKGAKALLDMIGTIQTEFRNRSGIVYCLSKKDCDGVAEAMCKEGIKAAPYHAGLGDELRAETQRNWTRDRVKVVCATIAFGMGIDKPDVRFVMHYSLPKSIEGYYQETGRAGRDEKTATCILYYSFGDVTRNRKLLEKDTSGSYESKKVHLENLQKVVAFCENKTDCRRGMLLDYFGERFDRRECKRDDRTVCDNCQLEDQYNSMDVTDDAKEIMNCLKFFIGGRGNNRRKNMTLIQLGDILRGSKSKDILNKQLNMLDIYGKGVKYGRVDLDTMLRRLVMDHVLEEEVVTIPMQSGPITCCYITPGPQCDAVLNGTRRVVIHTLGAGSAKKTMAKRLSPLERLEEECERAIQLMVSEYAAEVNVRPSALLPTLALTLLAKALPRSEDDMRMIDHMTDTVIDRLKDRLLPITRDFWTRREMLPAADDSGSECGAPQAAKRPRAKTSTRNSSATTRNSSATTRNSSATTRKPAGRRARVLESSDEDDAIVDLSGDGGDGGSIICIDDSDEDLEDLDGGSPPPSHLNSPYFGGASGGGSSRKRPSPTTGEGAPKKRARKGQSRVKGAGKKFKKPFARSNTAAATGWRSGNRNRGYGSGDSSPAPSSSSAWAAPVFGGRLDGTYERAGAGASSSRGAANFYNENGQQTNGVRPSSNVIKPMIRKPVATGSGGGGGGGGAWMMPPPK</sequence>
<comment type="cofactor">
    <cofactor evidence="1">
        <name>Zn(2+)</name>
        <dbReference type="ChEBI" id="CHEBI:29105"/>
    </cofactor>
</comment>
<dbReference type="SMART" id="SM00956">
    <property type="entry name" value="RQC"/>
    <property type="match status" value="1"/>
</dbReference>
<feature type="compositionally biased region" description="Basic residues" evidence="24">
    <location>
        <begin position="1146"/>
        <end position="1167"/>
    </location>
</feature>
<feature type="region of interest" description="Disordered" evidence="24">
    <location>
        <begin position="1018"/>
        <end position="1277"/>
    </location>
</feature>
<dbReference type="GO" id="GO:0005694">
    <property type="term" value="C:chromosome"/>
    <property type="evidence" value="ECO:0007669"/>
    <property type="project" value="TreeGrafter"/>
</dbReference>
<dbReference type="InterPro" id="IPR014001">
    <property type="entry name" value="Helicase_ATP-bd"/>
</dbReference>
<feature type="compositionally biased region" description="Low complexity" evidence="24">
    <location>
        <begin position="1217"/>
        <end position="1229"/>
    </location>
</feature>
<gene>
    <name evidence="28" type="ORF">BV898_16070</name>
</gene>
<evidence type="ECO:0000256" key="23">
    <source>
        <dbReference type="SAM" id="Coils"/>
    </source>
</evidence>
<dbReference type="OrthoDB" id="10261556at2759"/>
<dbReference type="CDD" id="cd18794">
    <property type="entry name" value="SF2_C_RecQ"/>
    <property type="match status" value="1"/>
</dbReference>
<dbReference type="EMBL" id="MTYJ01000232">
    <property type="protein sequence ID" value="OWA51595.1"/>
    <property type="molecule type" value="Genomic_DNA"/>
</dbReference>
<dbReference type="InterPro" id="IPR010997">
    <property type="entry name" value="HRDC-like_sf"/>
</dbReference>
<evidence type="ECO:0000256" key="18">
    <source>
        <dbReference type="ARBA" id="ARBA00044542"/>
    </source>
</evidence>
<dbReference type="Gene3D" id="1.10.10.10">
    <property type="entry name" value="Winged helix-like DNA-binding domain superfamily/Winged helix DNA-binding domain"/>
    <property type="match status" value="1"/>
</dbReference>
<dbReference type="GO" id="GO:0000724">
    <property type="term" value="P:double-strand break repair via homologous recombination"/>
    <property type="evidence" value="ECO:0007669"/>
    <property type="project" value="TreeGrafter"/>
</dbReference>
<evidence type="ECO:0000256" key="15">
    <source>
        <dbReference type="ARBA" id="ARBA00023242"/>
    </source>
</evidence>
<dbReference type="InterPro" id="IPR018982">
    <property type="entry name" value="RQC_domain"/>
</dbReference>